<sequence length="301" mass="32007">MNVVDAICKVAEGRPVGCARPADGPIPARGATPQPLEPMAGEHLLAGHGGHGRTGILLIHRVGGLPSELHELARGLNRYGYAVLVVKLAGHCGSVQDLAGAGWLDWLASVRRGADVLACQVDRVIVGGVSTGAVLALAFAQERPFHVAGVLALSPVFRHDGRTVPQRVRVALRLLAARTLGIGRHRALQRRERAAGLPRLPWGSLAEMRKLAASVSRRLDMLRAPCLVIHARQDDVAPVSNAFKIVKRACNTNVQLQLLTDRRHVVTMGRGCGDVVSRVAAFVSNTSLNPSPPAKPSATLR</sequence>
<reference evidence="2 3" key="1">
    <citation type="submission" date="2020-04" db="EMBL/GenBank/DDBJ databases">
        <authorList>
            <person name="De Canck E."/>
        </authorList>
    </citation>
    <scope>NUCLEOTIDE SEQUENCE [LARGE SCALE GENOMIC DNA]</scope>
    <source>
        <strain evidence="2 3">LMG 26690</strain>
    </source>
</reference>
<dbReference type="EMBL" id="CADIJM010000001">
    <property type="protein sequence ID" value="CAB3652708.1"/>
    <property type="molecule type" value="Genomic_DNA"/>
</dbReference>
<gene>
    <name evidence="2" type="ORF">LMG26690_00142</name>
</gene>
<dbReference type="InterPro" id="IPR029058">
    <property type="entry name" value="AB_hydrolase_fold"/>
</dbReference>
<dbReference type="AlphaFoldDB" id="A0A6S6Z167"/>
<protein>
    <recommendedName>
        <fullName evidence="1">Serine aminopeptidase S33 domain-containing protein</fullName>
    </recommendedName>
</protein>
<feature type="domain" description="Serine aminopeptidase S33" evidence="1">
    <location>
        <begin position="55"/>
        <end position="266"/>
    </location>
</feature>
<evidence type="ECO:0000259" key="1">
    <source>
        <dbReference type="Pfam" id="PF12146"/>
    </source>
</evidence>
<keyword evidence="3" id="KW-1185">Reference proteome</keyword>
<dbReference type="InterPro" id="IPR022742">
    <property type="entry name" value="Hydrolase_4"/>
</dbReference>
<dbReference type="Pfam" id="PF12146">
    <property type="entry name" value="Hydrolase_4"/>
    <property type="match status" value="1"/>
</dbReference>
<name>A0A6S6Z167_9BURK</name>
<evidence type="ECO:0000313" key="2">
    <source>
        <dbReference type="EMBL" id="CAB3652708.1"/>
    </source>
</evidence>
<proteinExistence type="predicted"/>
<dbReference type="Gene3D" id="3.40.50.1820">
    <property type="entry name" value="alpha/beta hydrolase"/>
    <property type="match status" value="1"/>
</dbReference>
<dbReference type="RefSeq" id="WP_175121239.1">
    <property type="nucleotide sequence ID" value="NZ_CADIJM010000001.1"/>
</dbReference>
<evidence type="ECO:0000313" key="3">
    <source>
        <dbReference type="Proteomes" id="UP000494214"/>
    </source>
</evidence>
<dbReference type="Proteomes" id="UP000494214">
    <property type="component" value="Unassembled WGS sequence"/>
</dbReference>
<dbReference type="SUPFAM" id="SSF53474">
    <property type="entry name" value="alpha/beta-Hydrolases"/>
    <property type="match status" value="1"/>
</dbReference>
<organism evidence="2 3">
    <name type="scientific">Achromobacter animicus</name>
    <dbReference type="NCBI Taxonomy" id="1389935"/>
    <lineage>
        <taxon>Bacteria</taxon>
        <taxon>Pseudomonadati</taxon>
        <taxon>Pseudomonadota</taxon>
        <taxon>Betaproteobacteria</taxon>
        <taxon>Burkholderiales</taxon>
        <taxon>Alcaligenaceae</taxon>
        <taxon>Achromobacter</taxon>
    </lineage>
</organism>
<accession>A0A6S6Z167</accession>